<dbReference type="GO" id="GO:0044781">
    <property type="term" value="P:bacterial-type flagellum organization"/>
    <property type="evidence" value="ECO:0007669"/>
    <property type="project" value="UniProtKB-KW"/>
</dbReference>
<protein>
    <recommendedName>
        <fullName evidence="3">Flagellar FliJ protein</fullName>
    </recommendedName>
</protein>
<feature type="region of interest" description="Disordered" evidence="11">
    <location>
        <begin position="117"/>
        <end position="141"/>
    </location>
</feature>
<dbReference type="NCBIfam" id="TIGR02473">
    <property type="entry name" value="flagell_FliJ"/>
    <property type="match status" value="1"/>
</dbReference>
<evidence type="ECO:0000256" key="1">
    <source>
        <dbReference type="ARBA" id="ARBA00004413"/>
    </source>
</evidence>
<dbReference type="Pfam" id="PF02050">
    <property type="entry name" value="FliJ"/>
    <property type="match status" value="1"/>
</dbReference>
<evidence type="ECO:0000256" key="2">
    <source>
        <dbReference type="ARBA" id="ARBA00010004"/>
    </source>
</evidence>
<keyword evidence="8" id="KW-0653">Protein transport</keyword>
<dbReference type="OrthoDB" id="7063004at2"/>
<comment type="similarity">
    <text evidence="2">Belongs to the FliJ family.</text>
</comment>
<proteinExistence type="inferred from homology"/>
<keyword evidence="9" id="KW-0472">Membrane</keyword>
<name>A0A4R6NYK9_9GAMM</name>
<dbReference type="InterPro" id="IPR053716">
    <property type="entry name" value="Flag_assembly_chemotaxis_eff"/>
</dbReference>
<dbReference type="Proteomes" id="UP000295531">
    <property type="component" value="Unassembled WGS sequence"/>
</dbReference>
<comment type="subcellular location">
    <subcellularLocation>
        <location evidence="1">Cell membrane</location>
        <topology evidence="1">Peripheral membrane protein</topology>
        <orientation evidence="1">Cytoplasmic side</orientation>
    </subcellularLocation>
</comment>
<evidence type="ECO:0000256" key="10">
    <source>
        <dbReference type="ARBA" id="ARBA00023225"/>
    </source>
</evidence>
<dbReference type="GO" id="GO:0071973">
    <property type="term" value="P:bacterial-type flagellum-dependent cell motility"/>
    <property type="evidence" value="ECO:0007669"/>
    <property type="project" value="InterPro"/>
</dbReference>
<dbReference type="EMBL" id="SNXI01000020">
    <property type="protein sequence ID" value="TDP28669.1"/>
    <property type="molecule type" value="Genomic_DNA"/>
</dbReference>
<dbReference type="GO" id="GO:0009288">
    <property type="term" value="C:bacterial-type flagellum"/>
    <property type="evidence" value="ECO:0007669"/>
    <property type="project" value="InterPro"/>
</dbReference>
<keyword evidence="7" id="KW-1005">Bacterial flagellum biogenesis</keyword>
<reference evidence="12 13" key="1">
    <citation type="submission" date="2019-03" db="EMBL/GenBank/DDBJ databases">
        <title>Freshwater and sediment microbial communities from various areas in North America, analyzing microbe dynamics in response to fracking.</title>
        <authorList>
            <person name="Lamendella R."/>
        </authorList>
    </citation>
    <scope>NUCLEOTIDE SEQUENCE [LARGE SCALE GENOMIC DNA]</scope>
    <source>
        <strain evidence="12 13">18_TX</strain>
    </source>
</reference>
<keyword evidence="4" id="KW-0813">Transport</keyword>
<accession>A0A4R6NYK9</accession>
<keyword evidence="13" id="KW-1185">Reference proteome</keyword>
<evidence type="ECO:0000313" key="13">
    <source>
        <dbReference type="Proteomes" id="UP000295531"/>
    </source>
</evidence>
<keyword evidence="6" id="KW-0145">Chemotaxis</keyword>
<gene>
    <name evidence="12" type="ORF">DEU29_12017</name>
</gene>
<dbReference type="GO" id="GO:0015031">
    <property type="term" value="P:protein transport"/>
    <property type="evidence" value="ECO:0007669"/>
    <property type="project" value="UniProtKB-KW"/>
</dbReference>
<keyword evidence="10" id="KW-1006">Bacterial flagellum protein export</keyword>
<evidence type="ECO:0000256" key="8">
    <source>
        <dbReference type="ARBA" id="ARBA00022927"/>
    </source>
</evidence>
<evidence type="ECO:0000256" key="7">
    <source>
        <dbReference type="ARBA" id="ARBA00022795"/>
    </source>
</evidence>
<feature type="compositionally biased region" description="Basic and acidic residues" evidence="11">
    <location>
        <begin position="118"/>
        <end position="135"/>
    </location>
</feature>
<evidence type="ECO:0000313" key="12">
    <source>
        <dbReference type="EMBL" id="TDP28669.1"/>
    </source>
</evidence>
<evidence type="ECO:0000256" key="11">
    <source>
        <dbReference type="SAM" id="MobiDB-lite"/>
    </source>
</evidence>
<dbReference type="RefSeq" id="WP_133540571.1">
    <property type="nucleotide sequence ID" value="NZ_SNXI01000020.1"/>
</dbReference>
<dbReference type="Gene3D" id="1.10.287.1700">
    <property type="match status" value="1"/>
</dbReference>
<dbReference type="AlphaFoldDB" id="A0A4R6NYK9"/>
<dbReference type="GO" id="GO:0006935">
    <property type="term" value="P:chemotaxis"/>
    <property type="evidence" value="ECO:0007669"/>
    <property type="project" value="UniProtKB-KW"/>
</dbReference>
<dbReference type="PANTHER" id="PTHR38786">
    <property type="entry name" value="FLAGELLAR FLIJ PROTEIN"/>
    <property type="match status" value="1"/>
</dbReference>
<keyword evidence="12" id="KW-0969">Cilium</keyword>
<dbReference type="InterPro" id="IPR052570">
    <property type="entry name" value="FliJ"/>
</dbReference>
<dbReference type="PANTHER" id="PTHR38786:SF1">
    <property type="entry name" value="FLAGELLAR FLIJ PROTEIN"/>
    <property type="match status" value="1"/>
</dbReference>
<keyword evidence="12" id="KW-0966">Cell projection</keyword>
<evidence type="ECO:0000256" key="4">
    <source>
        <dbReference type="ARBA" id="ARBA00022448"/>
    </source>
</evidence>
<organism evidence="12 13">
    <name type="scientific">Idiomarina aquatica</name>
    <dbReference type="NCBI Taxonomy" id="1327752"/>
    <lineage>
        <taxon>Bacteria</taxon>
        <taxon>Pseudomonadati</taxon>
        <taxon>Pseudomonadota</taxon>
        <taxon>Gammaproteobacteria</taxon>
        <taxon>Alteromonadales</taxon>
        <taxon>Idiomarinaceae</taxon>
        <taxon>Idiomarina</taxon>
    </lineage>
</organism>
<comment type="caution">
    <text evidence="12">The sequence shown here is derived from an EMBL/GenBank/DDBJ whole genome shotgun (WGS) entry which is preliminary data.</text>
</comment>
<keyword evidence="5" id="KW-1003">Cell membrane</keyword>
<evidence type="ECO:0000256" key="3">
    <source>
        <dbReference type="ARBA" id="ARBA00020392"/>
    </source>
</evidence>
<evidence type="ECO:0000256" key="6">
    <source>
        <dbReference type="ARBA" id="ARBA00022500"/>
    </source>
</evidence>
<evidence type="ECO:0000256" key="5">
    <source>
        <dbReference type="ARBA" id="ARBA00022475"/>
    </source>
</evidence>
<keyword evidence="12" id="KW-0282">Flagellum</keyword>
<evidence type="ECO:0000256" key="9">
    <source>
        <dbReference type="ARBA" id="ARBA00023136"/>
    </source>
</evidence>
<sequence length="156" mass="18528">MADLKQMHMLLELEQRREDEAAGNYAQVQQQVNDEKMRLEGLSQYRLDYLTQLQQRGNQGIVSQQFGQYHAFVGKLDEGVEQLHHSVIRLQKVADQRKQQWLAQRRKKESIQHLITEQQKREATARARKEQKNLDDFSSQRFIREAKRRARKLSSP</sequence>
<dbReference type="InterPro" id="IPR012823">
    <property type="entry name" value="Flagell_FliJ"/>
</dbReference>
<dbReference type="GO" id="GO:0005886">
    <property type="term" value="C:plasma membrane"/>
    <property type="evidence" value="ECO:0007669"/>
    <property type="project" value="UniProtKB-SubCell"/>
</dbReference>